<evidence type="ECO:0000256" key="2">
    <source>
        <dbReference type="ARBA" id="ARBA00005988"/>
    </source>
</evidence>
<keyword evidence="5" id="KW-1133">Transmembrane helix</keyword>
<dbReference type="GO" id="GO:0005615">
    <property type="term" value="C:extracellular space"/>
    <property type="evidence" value="ECO:0007669"/>
    <property type="project" value="TreeGrafter"/>
</dbReference>
<dbReference type="GO" id="GO:0006508">
    <property type="term" value="P:proteolysis"/>
    <property type="evidence" value="ECO:0007669"/>
    <property type="project" value="InterPro"/>
</dbReference>
<comment type="cofactor">
    <cofactor evidence="1">
        <name>Zn(2+)</name>
        <dbReference type="ChEBI" id="CHEBI:29105"/>
    </cofactor>
</comment>
<organism evidence="7 8">
    <name type="scientific">Gonium pectorale</name>
    <name type="common">Green alga</name>
    <dbReference type="NCBI Taxonomy" id="33097"/>
    <lineage>
        <taxon>Eukaryota</taxon>
        <taxon>Viridiplantae</taxon>
        <taxon>Chlorophyta</taxon>
        <taxon>core chlorophytes</taxon>
        <taxon>Chlorophyceae</taxon>
        <taxon>CS clade</taxon>
        <taxon>Chlamydomonadales</taxon>
        <taxon>Volvocaceae</taxon>
        <taxon>Gonium</taxon>
    </lineage>
</organism>
<feature type="transmembrane region" description="Helical" evidence="5">
    <location>
        <begin position="407"/>
        <end position="428"/>
    </location>
</feature>
<feature type="compositionally biased region" description="Gly residues" evidence="4">
    <location>
        <begin position="296"/>
        <end position="314"/>
    </location>
</feature>
<gene>
    <name evidence="7" type="ORF">GPECTOR_145g748</name>
</gene>
<dbReference type="OrthoDB" id="3626597at2759"/>
<dbReference type="PROSITE" id="PS52035">
    <property type="entry name" value="PEPTIDASE_M14"/>
    <property type="match status" value="1"/>
</dbReference>
<feature type="region of interest" description="Disordered" evidence="4">
    <location>
        <begin position="293"/>
        <end position="387"/>
    </location>
</feature>
<feature type="region of interest" description="Disordered" evidence="4">
    <location>
        <begin position="97"/>
        <end position="121"/>
    </location>
</feature>
<feature type="compositionally biased region" description="Low complexity" evidence="4">
    <location>
        <begin position="341"/>
        <end position="384"/>
    </location>
</feature>
<dbReference type="GO" id="GO:0004181">
    <property type="term" value="F:metallocarboxypeptidase activity"/>
    <property type="evidence" value="ECO:0007669"/>
    <property type="project" value="InterPro"/>
</dbReference>
<reference evidence="8" key="1">
    <citation type="journal article" date="2016" name="Nat. Commun.">
        <title>The Gonium pectorale genome demonstrates co-option of cell cycle regulation during the evolution of multicellularity.</title>
        <authorList>
            <person name="Hanschen E.R."/>
            <person name="Marriage T.N."/>
            <person name="Ferris P.J."/>
            <person name="Hamaji T."/>
            <person name="Toyoda A."/>
            <person name="Fujiyama A."/>
            <person name="Neme R."/>
            <person name="Noguchi H."/>
            <person name="Minakuchi Y."/>
            <person name="Suzuki M."/>
            <person name="Kawai-Toyooka H."/>
            <person name="Smith D.R."/>
            <person name="Sparks H."/>
            <person name="Anderson J."/>
            <person name="Bakaric R."/>
            <person name="Luria V."/>
            <person name="Karger A."/>
            <person name="Kirschner M.W."/>
            <person name="Durand P.M."/>
            <person name="Michod R.E."/>
            <person name="Nozaki H."/>
            <person name="Olson B.J."/>
        </authorList>
    </citation>
    <scope>NUCLEOTIDE SEQUENCE [LARGE SCALE GENOMIC DNA]</scope>
    <source>
        <strain evidence="8">NIES-2863</strain>
    </source>
</reference>
<dbReference type="SUPFAM" id="SSF53187">
    <property type="entry name" value="Zn-dependent exopeptidases"/>
    <property type="match status" value="1"/>
</dbReference>
<dbReference type="PANTHER" id="PTHR11705">
    <property type="entry name" value="PROTEASE FAMILY M14 CARBOXYPEPTIDASE A,B"/>
    <property type="match status" value="1"/>
</dbReference>
<dbReference type="CDD" id="cd06227">
    <property type="entry name" value="M14-CPA-like"/>
    <property type="match status" value="1"/>
</dbReference>
<evidence type="ECO:0000259" key="6">
    <source>
        <dbReference type="PROSITE" id="PS52035"/>
    </source>
</evidence>
<evidence type="ECO:0000256" key="3">
    <source>
        <dbReference type="PROSITE-ProRule" id="PRU01379"/>
    </source>
</evidence>
<feature type="domain" description="Peptidase M14" evidence="6">
    <location>
        <begin position="1"/>
        <end position="265"/>
    </location>
</feature>
<evidence type="ECO:0000256" key="1">
    <source>
        <dbReference type="ARBA" id="ARBA00001947"/>
    </source>
</evidence>
<dbReference type="EMBL" id="LSYV01000145">
    <property type="protein sequence ID" value="KXZ42457.1"/>
    <property type="molecule type" value="Genomic_DNA"/>
</dbReference>
<keyword evidence="5" id="KW-0472">Membrane</keyword>
<protein>
    <recommendedName>
        <fullName evidence="6">Peptidase M14 domain-containing protein</fullName>
    </recommendedName>
</protein>
<dbReference type="Pfam" id="PF00246">
    <property type="entry name" value="Peptidase_M14"/>
    <property type="match status" value="1"/>
</dbReference>
<feature type="compositionally biased region" description="Low complexity" evidence="4">
    <location>
        <begin position="315"/>
        <end position="329"/>
    </location>
</feature>
<keyword evidence="5" id="KW-0812">Transmembrane</keyword>
<dbReference type="InterPro" id="IPR000834">
    <property type="entry name" value="Peptidase_M14"/>
</dbReference>
<accession>A0A150FY03</accession>
<proteinExistence type="inferred from homology"/>
<dbReference type="SMART" id="SM00631">
    <property type="entry name" value="Zn_pept"/>
    <property type="match status" value="1"/>
</dbReference>
<evidence type="ECO:0000256" key="5">
    <source>
        <dbReference type="SAM" id="Phobius"/>
    </source>
</evidence>
<comment type="caution">
    <text evidence="7">The sequence shown here is derived from an EMBL/GenBank/DDBJ whole genome shotgun (WGS) entry which is preliminary data.</text>
</comment>
<dbReference type="Proteomes" id="UP000075714">
    <property type="component" value="Unassembled WGS sequence"/>
</dbReference>
<name>A0A150FY03_GONPE</name>
<evidence type="ECO:0000313" key="8">
    <source>
        <dbReference type="Proteomes" id="UP000075714"/>
    </source>
</evidence>
<feature type="compositionally biased region" description="Gly residues" evidence="4">
    <location>
        <begin position="330"/>
        <end position="340"/>
    </location>
</feature>
<comment type="similarity">
    <text evidence="2 3">Belongs to the peptidase M14 family.</text>
</comment>
<evidence type="ECO:0000313" key="7">
    <source>
        <dbReference type="EMBL" id="KXZ42457.1"/>
    </source>
</evidence>
<dbReference type="Gene3D" id="3.40.630.10">
    <property type="entry name" value="Zn peptidases"/>
    <property type="match status" value="1"/>
</dbReference>
<evidence type="ECO:0000256" key="4">
    <source>
        <dbReference type="SAM" id="MobiDB-lite"/>
    </source>
</evidence>
<dbReference type="AlphaFoldDB" id="A0A150FY03"/>
<dbReference type="GO" id="GO:0008270">
    <property type="term" value="F:zinc ion binding"/>
    <property type="evidence" value="ECO:0007669"/>
    <property type="project" value="InterPro"/>
</dbReference>
<dbReference type="InterPro" id="IPR034269">
    <property type="entry name" value="At5g42320_M14_CPD"/>
</dbReference>
<sequence length="451" mass="47715">MKVVTVEPGGFTTPEQQADKVHMLLDFGEHGREFISSELGLVLLRTLADPDGPLKVWPDDPERGRKLQQLLRATFIKILPMENEGGRRLVESGKMCERKNGRGVDPNRNWPIDWGRKEPDYDPNEEYPGTAPFSEPEVKLLSDLAKAFSPHVWLNVHSGMEAMFVPWDHKDTVPPGAEDALGILQRIQKDVMQGTGCVVGSGGKTVGYLAHGTATDYMFEALHVPVAYTWEIYGDFKAHFDDCFRMFNPLDEEGFRAVLQRWHRAIFRLLELIPSHPALRDHKAWALGAASSGSGANTGGAGGQGAAAGAGQGGQAATSSTPAPAQGTGTEQGSGQGQGQAGTAPTTTPGGASDGTTATAQAAGPGPAASSGSGAEAQGQQQQQEAEDAGGLRVAVVASSLGFGGQWGGMFSALLAVTGLAVVGVLLYRRHAADRSHANELARQRSTYAQP</sequence>
<feature type="active site" description="Proton donor/acceptor" evidence="3">
    <location>
        <position position="231"/>
    </location>
</feature>
<keyword evidence="8" id="KW-1185">Reference proteome</keyword>
<dbReference type="PANTHER" id="PTHR11705:SF119">
    <property type="entry name" value="OS02G0119300 PROTEIN"/>
    <property type="match status" value="1"/>
</dbReference>